<keyword evidence="5" id="KW-1185">Reference proteome</keyword>
<evidence type="ECO:0000313" key="4">
    <source>
        <dbReference type="EMBL" id="KAK8960071.1"/>
    </source>
</evidence>
<gene>
    <name evidence="4" type="ORF">KSP40_PGU002753</name>
</gene>
<feature type="region of interest" description="Disordered" evidence="1">
    <location>
        <begin position="313"/>
        <end position="375"/>
    </location>
</feature>
<name>A0ABR2M862_9ASPA</name>
<evidence type="ECO:0000259" key="3">
    <source>
        <dbReference type="Pfam" id="PF23403"/>
    </source>
</evidence>
<evidence type="ECO:0000259" key="2">
    <source>
        <dbReference type="Pfam" id="PF23399"/>
    </source>
</evidence>
<feature type="domain" description="LTI65/LTI78 PGEED repeat" evidence="2">
    <location>
        <begin position="450"/>
        <end position="481"/>
    </location>
</feature>
<accession>A0ABR2M862</accession>
<dbReference type="PANTHER" id="PTHR33836">
    <property type="entry name" value="LOW-TEMPERATURE-INDUCED 65 KDA PROTEIN-RELATED"/>
    <property type="match status" value="1"/>
</dbReference>
<feature type="compositionally biased region" description="Basic residues" evidence="1">
    <location>
        <begin position="33"/>
        <end position="45"/>
    </location>
</feature>
<dbReference type="Proteomes" id="UP001412067">
    <property type="component" value="Unassembled WGS sequence"/>
</dbReference>
<feature type="compositionally biased region" description="Acidic residues" evidence="1">
    <location>
        <begin position="73"/>
        <end position="84"/>
    </location>
</feature>
<feature type="domain" description="LTI65/LTI78 N-terminal" evidence="3">
    <location>
        <begin position="28"/>
        <end position="99"/>
    </location>
</feature>
<feature type="compositionally biased region" description="Polar residues" evidence="1">
    <location>
        <begin position="144"/>
        <end position="155"/>
    </location>
</feature>
<feature type="compositionally biased region" description="Gly residues" evidence="1">
    <location>
        <begin position="222"/>
        <end position="231"/>
    </location>
</feature>
<evidence type="ECO:0008006" key="6">
    <source>
        <dbReference type="Google" id="ProtNLM"/>
    </source>
</evidence>
<evidence type="ECO:0000256" key="1">
    <source>
        <dbReference type="SAM" id="MobiDB-lite"/>
    </source>
</evidence>
<dbReference type="Pfam" id="PF23403">
    <property type="entry name" value="LTI65_LTI78_N"/>
    <property type="match status" value="1"/>
</dbReference>
<proteinExistence type="predicted"/>
<protein>
    <recommendedName>
        <fullName evidence="6">Low-temperature-induced 65 kDa protein</fullName>
    </recommendedName>
</protein>
<comment type="caution">
    <text evidence="4">The sequence shown here is derived from an EMBL/GenBank/DDBJ whole genome shotgun (WGS) entry which is preliminary data.</text>
</comment>
<dbReference type="InterPro" id="IPR037491">
    <property type="entry name" value="LTI78/LTI65"/>
</dbReference>
<organism evidence="4 5">
    <name type="scientific">Platanthera guangdongensis</name>
    <dbReference type="NCBI Taxonomy" id="2320717"/>
    <lineage>
        <taxon>Eukaryota</taxon>
        <taxon>Viridiplantae</taxon>
        <taxon>Streptophyta</taxon>
        <taxon>Embryophyta</taxon>
        <taxon>Tracheophyta</taxon>
        <taxon>Spermatophyta</taxon>
        <taxon>Magnoliopsida</taxon>
        <taxon>Liliopsida</taxon>
        <taxon>Asparagales</taxon>
        <taxon>Orchidaceae</taxon>
        <taxon>Orchidoideae</taxon>
        <taxon>Orchideae</taxon>
        <taxon>Orchidinae</taxon>
        <taxon>Platanthera</taxon>
    </lineage>
</organism>
<feature type="region of interest" description="Disordered" evidence="1">
    <location>
        <begin position="1"/>
        <end position="264"/>
    </location>
</feature>
<dbReference type="EMBL" id="JBBWWR010000011">
    <property type="protein sequence ID" value="KAK8960071.1"/>
    <property type="molecule type" value="Genomic_DNA"/>
</dbReference>
<sequence length="555" mass="56909">METLPAPSNPLIHGDHLPRSPGEGEQNFEKKPVLKKVKDKVKKIKNTIANKARSHGDNCNIDDGDLHQHGDLDEGDEEDEELPEDTAIHGGQSYESSTVDARIGVKEGGRGVANEGLFESSTDAAKTREYGAGKGGTEEVYGSSPASERSESIGTRSRGGTAGVYGNSTVGAWNELNEPRREGGGEGGAHGVYGSSTPGERSRMNEAGSSTAGKRTGESEVGRGGGGGGGTEVNSVGLSGIKQELKEDPAAPNSSTLDGDGPESRYIDTYINQKRAYIFLAMVRPNACFNLISGEEAEISPDLLSSLEAIGTSRQNGSGSKDLSDDTNRSNASVIPGANETGGEGRAISPEPHRSFNVMSVSNPNGGGEAEVPQNKNSSYADKISAAKDAAISAASESAVLGKKVASMVYQKAAGAGTAVMATVKPETGNDGVKPEIVKEDRDVAAGKLDKGGSVKDYYVSGKLSTGEEDKALSEVITEALTPRKGDAVEAGAPVSPETSGSGGSGGGIGVVGRIKETVTSFLGGGGSPGKSPAADESKDFLGRTPEAPGQEKAP</sequence>
<reference evidence="4 5" key="1">
    <citation type="journal article" date="2022" name="Nat. Plants">
        <title>Genomes of leafy and leafless Platanthera orchids illuminate the evolution of mycoheterotrophy.</title>
        <authorList>
            <person name="Li M.H."/>
            <person name="Liu K.W."/>
            <person name="Li Z."/>
            <person name="Lu H.C."/>
            <person name="Ye Q.L."/>
            <person name="Zhang D."/>
            <person name="Wang J.Y."/>
            <person name="Li Y.F."/>
            <person name="Zhong Z.M."/>
            <person name="Liu X."/>
            <person name="Yu X."/>
            <person name="Liu D.K."/>
            <person name="Tu X.D."/>
            <person name="Liu B."/>
            <person name="Hao Y."/>
            <person name="Liao X.Y."/>
            <person name="Jiang Y.T."/>
            <person name="Sun W.H."/>
            <person name="Chen J."/>
            <person name="Chen Y.Q."/>
            <person name="Ai Y."/>
            <person name="Zhai J.W."/>
            <person name="Wu S.S."/>
            <person name="Zhou Z."/>
            <person name="Hsiao Y.Y."/>
            <person name="Wu W.L."/>
            <person name="Chen Y.Y."/>
            <person name="Lin Y.F."/>
            <person name="Hsu J.L."/>
            <person name="Li C.Y."/>
            <person name="Wang Z.W."/>
            <person name="Zhao X."/>
            <person name="Zhong W.Y."/>
            <person name="Ma X.K."/>
            <person name="Ma L."/>
            <person name="Huang J."/>
            <person name="Chen G.Z."/>
            <person name="Huang M.Z."/>
            <person name="Huang L."/>
            <person name="Peng D.H."/>
            <person name="Luo Y.B."/>
            <person name="Zou S.Q."/>
            <person name="Chen S.P."/>
            <person name="Lan S."/>
            <person name="Tsai W.C."/>
            <person name="Van de Peer Y."/>
            <person name="Liu Z.J."/>
        </authorList>
    </citation>
    <scope>NUCLEOTIDE SEQUENCE [LARGE SCALE GENOMIC DNA]</scope>
    <source>
        <strain evidence="4">Lor288</strain>
    </source>
</reference>
<dbReference type="InterPro" id="IPR057059">
    <property type="entry name" value="LTI65/LTI78_PGEED"/>
</dbReference>
<feature type="compositionally biased region" description="Gly residues" evidence="1">
    <location>
        <begin position="501"/>
        <end position="511"/>
    </location>
</feature>
<dbReference type="PANTHER" id="PTHR33836:SF1">
    <property type="entry name" value="LOW-TEMPERATURE-INDUCED 65 KDA PROTEIN-RELATED"/>
    <property type="match status" value="1"/>
</dbReference>
<dbReference type="InterPro" id="IPR056605">
    <property type="entry name" value="LTI65_LTI78_N"/>
</dbReference>
<dbReference type="Pfam" id="PF23399">
    <property type="entry name" value="LTI65_PGEED"/>
    <property type="match status" value="1"/>
</dbReference>
<feature type="region of interest" description="Disordered" evidence="1">
    <location>
        <begin position="482"/>
        <end position="555"/>
    </location>
</feature>
<evidence type="ECO:0000313" key="5">
    <source>
        <dbReference type="Proteomes" id="UP001412067"/>
    </source>
</evidence>